<dbReference type="EMBL" id="DS675057">
    <property type="protein sequence ID" value="EEC03870.1"/>
    <property type="molecule type" value="Genomic_DNA"/>
</dbReference>
<dbReference type="AlphaFoldDB" id="B7PB98"/>
<name>B7PB98_IXOSC</name>
<accession>B7PB98</accession>
<keyword evidence="3" id="KW-1185">Reference proteome</keyword>
<reference evidence="1 3" key="1">
    <citation type="submission" date="2008-03" db="EMBL/GenBank/DDBJ databases">
        <title>Annotation of Ixodes scapularis.</title>
        <authorList>
            <consortium name="Ixodes scapularis Genome Project Consortium"/>
            <person name="Caler E."/>
            <person name="Hannick L.I."/>
            <person name="Bidwell S."/>
            <person name="Joardar V."/>
            <person name="Thiagarajan M."/>
            <person name="Amedeo P."/>
            <person name="Galinsky K.J."/>
            <person name="Schobel S."/>
            <person name="Inman J."/>
            <person name="Hostetler J."/>
            <person name="Miller J."/>
            <person name="Hammond M."/>
            <person name="Megy K."/>
            <person name="Lawson D."/>
            <person name="Kodira C."/>
            <person name="Sutton G."/>
            <person name="Meyer J."/>
            <person name="Hill C.A."/>
            <person name="Birren B."/>
            <person name="Nene V."/>
            <person name="Collins F."/>
            <person name="Alarcon-Chaidez F."/>
            <person name="Wikel S."/>
            <person name="Strausberg R."/>
        </authorList>
    </citation>
    <scope>NUCLEOTIDE SEQUENCE [LARGE SCALE GENOMIC DNA]</scope>
    <source>
        <strain evidence="3">Wikel</strain>
        <strain evidence="1">Wikel colony</strain>
    </source>
</reference>
<dbReference type="HOGENOM" id="CLU_2139661_0_0_1"/>
<evidence type="ECO:0000313" key="1">
    <source>
        <dbReference type="EMBL" id="EEC03870.1"/>
    </source>
</evidence>
<evidence type="ECO:0000313" key="2">
    <source>
        <dbReference type="EnsemblMetazoa" id="ISCW003369-PA"/>
    </source>
</evidence>
<dbReference type="Proteomes" id="UP000001555">
    <property type="component" value="Unassembled WGS sequence"/>
</dbReference>
<feature type="non-terminal residue" evidence="1">
    <location>
        <position position="1"/>
    </location>
</feature>
<reference evidence="2" key="2">
    <citation type="submission" date="2020-05" db="UniProtKB">
        <authorList>
            <consortium name="EnsemblMetazoa"/>
        </authorList>
    </citation>
    <scope>IDENTIFICATION</scope>
    <source>
        <strain evidence="2">wikel</strain>
    </source>
</reference>
<dbReference type="VEuPathDB" id="VectorBase:ISCI003369"/>
<dbReference type="VEuPathDB" id="VectorBase:ISCW003369"/>
<dbReference type="InParanoid" id="B7PB98"/>
<dbReference type="EMBL" id="ABJB010615827">
    <property type="status" value="NOT_ANNOTATED_CDS"/>
    <property type="molecule type" value="Genomic_DNA"/>
</dbReference>
<evidence type="ECO:0000313" key="3">
    <source>
        <dbReference type="Proteomes" id="UP000001555"/>
    </source>
</evidence>
<dbReference type="EnsemblMetazoa" id="ISCW003369-RA">
    <property type="protein sequence ID" value="ISCW003369-PA"/>
    <property type="gene ID" value="ISCW003369"/>
</dbReference>
<sequence>QSSISTFIDRIHEKHYGHTTKSTLSSNTDRTYADHGTVHTSLEAWNIKKICAEWCTKGGRGVGRHAVHFTSFKRFVSRRKEGVGASHLAHEKTLVYIHRSRRNSSYHKVYSSM</sequence>
<protein>
    <submittedName>
        <fullName evidence="1 2">Uncharacterized protein</fullName>
    </submittedName>
</protein>
<organism>
    <name type="scientific">Ixodes scapularis</name>
    <name type="common">Black-legged tick</name>
    <name type="synonym">Deer tick</name>
    <dbReference type="NCBI Taxonomy" id="6945"/>
    <lineage>
        <taxon>Eukaryota</taxon>
        <taxon>Metazoa</taxon>
        <taxon>Ecdysozoa</taxon>
        <taxon>Arthropoda</taxon>
        <taxon>Chelicerata</taxon>
        <taxon>Arachnida</taxon>
        <taxon>Acari</taxon>
        <taxon>Parasitiformes</taxon>
        <taxon>Ixodida</taxon>
        <taxon>Ixodoidea</taxon>
        <taxon>Ixodidae</taxon>
        <taxon>Ixodinae</taxon>
        <taxon>Ixodes</taxon>
    </lineage>
</organism>
<proteinExistence type="predicted"/>
<gene>
    <name evidence="1" type="ORF">IscW_ISCW003369</name>
</gene>
<dbReference type="PaxDb" id="6945-B7PB98"/>